<evidence type="ECO:0000313" key="10">
    <source>
        <dbReference type="Proteomes" id="UP000655751"/>
    </source>
</evidence>
<dbReference type="InterPro" id="IPR023458">
    <property type="entry name" value="Met-tRNA_ligase_1"/>
</dbReference>
<dbReference type="SUPFAM" id="SSF52374">
    <property type="entry name" value="Nucleotidylyl transferase"/>
    <property type="match status" value="1"/>
</dbReference>
<dbReference type="Gene3D" id="3.40.50.620">
    <property type="entry name" value="HUPs"/>
    <property type="match status" value="1"/>
</dbReference>
<evidence type="ECO:0000256" key="6">
    <source>
        <dbReference type="ARBA" id="ARBA00047364"/>
    </source>
</evidence>
<evidence type="ECO:0000256" key="1">
    <source>
        <dbReference type="ARBA" id="ARBA00022598"/>
    </source>
</evidence>
<feature type="domain" description="Methionyl/Leucyl tRNA synthetase" evidence="8">
    <location>
        <begin position="12"/>
        <end position="375"/>
    </location>
</feature>
<keyword evidence="3 7" id="KW-0067">ATP-binding</keyword>
<dbReference type="InterPro" id="IPR014729">
    <property type="entry name" value="Rossmann-like_a/b/a_fold"/>
</dbReference>
<proteinExistence type="inferred from homology"/>
<evidence type="ECO:0000256" key="7">
    <source>
        <dbReference type="RuleBase" id="RU363039"/>
    </source>
</evidence>
<dbReference type="AlphaFoldDB" id="A0A931IA72"/>
<accession>A0A931IA72</accession>
<dbReference type="RefSeq" id="WP_196150016.1">
    <property type="nucleotide sequence ID" value="NZ_JADMLG010000005.1"/>
</dbReference>
<dbReference type="GO" id="GO:0004825">
    <property type="term" value="F:methionine-tRNA ligase activity"/>
    <property type="evidence" value="ECO:0007669"/>
    <property type="project" value="UniProtKB-EC"/>
</dbReference>
<evidence type="ECO:0000256" key="5">
    <source>
        <dbReference type="ARBA" id="ARBA00023146"/>
    </source>
</evidence>
<dbReference type="Proteomes" id="UP000655751">
    <property type="component" value="Unassembled WGS sequence"/>
</dbReference>
<dbReference type="GO" id="GO:0006431">
    <property type="term" value="P:methionyl-tRNA aminoacylation"/>
    <property type="evidence" value="ECO:0007669"/>
    <property type="project" value="TreeGrafter"/>
</dbReference>
<gene>
    <name evidence="9" type="ORF">IT779_15620</name>
</gene>
<evidence type="ECO:0000256" key="3">
    <source>
        <dbReference type="ARBA" id="ARBA00022840"/>
    </source>
</evidence>
<dbReference type="GO" id="GO:0005524">
    <property type="term" value="F:ATP binding"/>
    <property type="evidence" value="ECO:0007669"/>
    <property type="project" value="UniProtKB-KW"/>
</dbReference>
<dbReference type="EMBL" id="JADMLG010000005">
    <property type="protein sequence ID" value="MBH0777704.1"/>
    <property type="molecule type" value="Genomic_DNA"/>
</dbReference>
<dbReference type="SUPFAM" id="SSF57770">
    <property type="entry name" value="Methionyl-tRNA synthetase (MetRS), Zn-domain"/>
    <property type="match status" value="1"/>
</dbReference>
<name>A0A931IA72_9NOCA</name>
<dbReference type="PANTHER" id="PTHR45765">
    <property type="entry name" value="METHIONINE--TRNA LIGASE"/>
    <property type="match status" value="1"/>
</dbReference>
<comment type="catalytic activity">
    <reaction evidence="6">
        <text>tRNA(Met) + L-methionine + ATP = L-methionyl-tRNA(Met) + AMP + diphosphate</text>
        <dbReference type="Rhea" id="RHEA:13481"/>
        <dbReference type="Rhea" id="RHEA-COMP:9667"/>
        <dbReference type="Rhea" id="RHEA-COMP:9698"/>
        <dbReference type="ChEBI" id="CHEBI:30616"/>
        <dbReference type="ChEBI" id="CHEBI:33019"/>
        <dbReference type="ChEBI" id="CHEBI:57844"/>
        <dbReference type="ChEBI" id="CHEBI:78442"/>
        <dbReference type="ChEBI" id="CHEBI:78530"/>
        <dbReference type="ChEBI" id="CHEBI:456215"/>
        <dbReference type="EC" id="6.1.1.10"/>
    </reaction>
</comment>
<evidence type="ECO:0000256" key="4">
    <source>
        <dbReference type="ARBA" id="ARBA00022917"/>
    </source>
</evidence>
<evidence type="ECO:0000259" key="8">
    <source>
        <dbReference type="Pfam" id="PF09334"/>
    </source>
</evidence>
<sequence length="518" mass="57079">MADWLLIPMCPTPNGRLHIGHGAGPYLRADAIARALRRDGHTAAVITGTDAYENWVLAATGPDRTPEQTCRHYHGGIGHDLHALGVELDHWIDPLAPQHRAAYRRLHEDVFDTLRARGAARRTVESIPVGVDSGRPLLGVWIAGRCPTCDAPAAGNTCTACSDHFHPDELRQPHSRLTDEPIRWRHHPSWFAYPDDPDAIIDRLRDTGLPEHFLTVPRNYLRRATARIRLTQPGTWGITSDAQPAGTVLSNTYYAYSLYCGHLHHGRAHDNAFAPNSTSTVVGLFGTDNSIAGLIAPHILAAPAGFKPFDHTVINHMVHFEGRKCSTSKQHGIWISDLIDNTSITTDELRYPLAQLPLDHHIGDIDTTTLTTRINELRTWQTQKLAPTLSASHETTLGATELDLITSSLDQQRRHLTPPHIDLAAATAVAREWMFNPPPATSHPHQATTWLAGTALLTAPILPQLAETLWTALSLGQQPLQIDALHNEPIRPDTSALQSATQCKALAASEITRYVRRT</sequence>
<evidence type="ECO:0000313" key="9">
    <source>
        <dbReference type="EMBL" id="MBH0777704.1"/>
    </source>
</evidence>
<keyword evidence="10" id="KW-1185">Reference proteome</keyword>
<keyword evidence="5 7" id="KW-0030">Aminoacyl-tRNA synthetase</keyword>
<dbReference type="GO" id="GO:0005829">
    <property type="term" value="C:cytosol"/>
    <property type="evidence" value="ECO:0007669"/>
    <property type="project" value="TreeGrafter"/>
</dbReference>
<protein>
    <submittedName>
        <fullName evidence="9">Class I tRNA ligase family protein</fullName>
    </submittedName>
</protein>
<dbReference type="InterPro" id="IPR001412">
    <property type="entry name" value="aa-tRNA-synth_I_CS"/>
</dbReference>
<keyword evidence="1 7" id="KW-0436">Ligase</keyword>
<dbReference type="Gene3D" id="2.20.28.20">
    <property type="entry name" value="Methionyl-tRNA synthetase, Zn-domain"/>
    <property type="match status" value="1"/>
</dbReference>
<dbReference type="Pfam" id="PF09334">
    <property type="entry name" value="tRNA-synt_1g"/>
    <property type="match status" value="1"/>
</dbReference>
<keyword evidence="4 7" id="KW-0648">Protein biosynthesis</keyword>
<comment type="caution">
    <text evidence="9">The sequence shown here is derived from an EMBL/GenBank/DDBJ whole genome shotgun (WGS) entry which is preliminary data.</text>
</comment>
<dbReference type="InterPro" id="IPR015413">
    <property type="entry name" value="Methionyl/Leucyl_tRNA_Synth"/>
</dbReference>
<dbReference type="PANTHER" id="PTHR45765:SF1">
    <property type="entry name" value="METHIONINE--TRNA LIGASE, CYTOPLASMIC"/>
    <property type="match status" value="1"/>
</dbReference>
<dbReference type="InterPro" id="IPR029038">
    <property type="entry name" value="MetRS_Zn"/>
</dbReference>
<reference evidence="9" key="1">
    <citation type="submission" date="2020-11" db="EMBL/GenBank/DDBJ databases">
        <title>Nocardia NEAU-351.nov., a novel actinomycete isolated from the cow dung.</title>
        <authorList>
            <person name="Zhang X."/>
        </authorList>
    </citation>
    <scope>NUCLEOTIDE SEQUENCE</scope>
    <source>
        <strain evidence="9">NEAU-351</strain>
    </source>
</reference>
<evidence type="ECO:0000256" key="2">
    <source>
        <dbReference type="ARBA" id="ARBA00022741"/>
    </source>
</evidence>
<organism evidence="9 10">
    <name type="scientific">Nocardia bovistercoris</name>
    <dbReference type="NCBI Taxonomy" id="2785916"/>
    <lineage>
        <taxon>Bacteria</taxon>
        <taxon>Bacillati</taxon>
        <taxon>Actinomycetota</taxon>
        <taxon>Actinomycetes</taxon>
        <taxon>Mycobacteriales</taxon>
        <taxon>Nocardiaceae</taxon>
        <taxon>Nocardia</taxon>
    </lineage>
</organism>
<keyword evidence="2 7" id="KW-0547">Nucleotide-binding</keyword>
<dbReference type="PROSITE" id="PS00178">
    <property type="entry name" value="AA_TRNA_LIGASE_I"/>
    <property type="match status" value="1"/>
</dbReference>
<comment type="similarity">
    <text evidence="7">Belongs to the class-I aminoacyl-tRNA synthetase family.</text>
</comment>